<dbReference type="SUPFAM" id="SSF48317">
    <property type="entry name" value="Acid phosphatase/Vanadium-dependent haloperoxidase"/>
    <property type="match status" value="1"/>
</dbReference>
<evidence type="ECO:0000256" key="1">
    <source>
        <dbReference type="SAM" id="Phobius"/>
    </source>
</evidence>
<evidence type="ECO:0000313" key="3">
    <source>
        <dbReference type="EMBL" id="QHN42283.1"/>
    </source>
</evidence>
<dbReference type="InterPro" id="IPR036938">
    <property type="entry name" value="PAP2/HPO_sf"/>
</dbReference>
<dbReference type="PANTHER" id="PTHR14969">
    <property type="entry name" value="SPHINGOSINE-1-PHOSPHATE PHOSPHOHYDROLASE"/>
    <property type="match status" value="1"/>
</dbReference>
<dbReference type="KEGG" id="mama:GII36_00195"/>
<feature type="transmembrane region" description="Helical" evidence="1">
    <location>
        <begin position="129"/>
        <end position="151"/>
    </location>
</feature>
<proteinExistence type="predicted"/>
<dbReference type="EMBL" id="CP045921">
    <property type="protein sequence ID" value="QHN42283.1"/>
    <property type="molecule type" value="Genomic_DNA"/>
</dbReference>
<dbReference type="PANTHER" id="PTHR14969:SF13">
    <property type="entry name" value="AT30094P"/>
    <property type="match status" value="1"/>
</dbReference>
<dbReference type="Pfam" id="PF01569">
    <property type="entry name" value="PAP2"/>
    <property type="match status" value="1"/>
</dbReference>
<evidence type="ECO:0000313" key="4">
    <source>
        <dbReference type="Proteomes" id="UP001059824"/>
    </source>
</evidence>
<reference evidence="3" key="1">
    <citation type="journal article" date="2021" name="Nat. Microbiol.">
        <title>Cocultivation of an ultrasmall environmental parasitic bacterium with lytic ability against bacteria associated with wastewater foams.</title>
        <authorList>
            <person name="Batinovic S."/>
            <person name="Rose J.J.A."/>
            <person name="Ratcliffe J."/>
            <person name="Seviour R.J."/>
            <person name="Petrovski S."/>
        </authorList>
    </citation>
    <scope>NUCLEOTIDE SEQUENCE</scope>
    <source>
        <strain evidence="3">JR1</strain>
    </source>
</reference>
<gene>
    <name evidence="3" type="ORF">GII36_00195</name>
</gene>
<accession>A0A857MIA5</accession>
<dbReference type="InterPro" id="IPR000326">
    <property type="entry name" value="PAP2/HPO"/>
</dbReference>
<feature type="domain" description="Phosphatidic acid phosphatase type 2/haloperoxidase" evidence="2">
    <location>
        <begin position="37"/>
        <end position="144"/>
    </location>
</feature>
<dbReference type="Proteomes" id="UP001059824">
    <property type="component" value="Chromosome"/>
</dbReference>
<sequence>MIDGLIVFVAQYLFFVLPLLAAIIFFRLPSGERKKYFISLAIGGICAFILAKLAGLVITDPRPFVSEHLVPLFSHAPDNGFPSDHTTFGTTLAFISFFYARKWGLVMIPVAILIGAARVFAHVHHWSDILGGIAVGLIAATIAVSLTIIVAKNLSRRHNGGEVHVL</sequence>
<keyword evidence="1" id="KW-1133">Transmembrane helix</keyword>
<dbReference type="RefSeq" id="WP_260763509.1">
    <property type="nucleotide sequence ID" value="NZ_CP045921.1"/>
</dbReference>
<dbReference type="Gene3D" id="1.20.144.10">
    <property type="entry name" value="Phosphatidic acid phosphatase type 2/haloperoxidase"/>
    <property type="match status" value="1"/>
</dbReference>
<keyword evidence="4" id="KW-1185">Reference proteome</keyword>
<evidence type="ECO:0000259" key="2">
    <source>
        <dbReference type="SMART" id="SM00014"/>
    </source>
</evidence>
<keyword evidence="1" id="KW-0812">Transmembrane</keyword>
<feature type="transmembrane region" description="Helical" evidence="1">
    <location>
        <begin position="105"/>
        <end position="123"/>
    </location>
</feature>
<feature type="transmembrane region" description="Helical" evidence="1">
    <location>
        <begin position="6"/>
        <end position="26"/>
    </location>
</feature>
<protein>
    <submittedName>
        <fullName evidence="3">Phosphatase PAP2 family protein</fullName>
    </submittedName>
</protein>
<name>A0A857MIA5_9BACT</name>
<organism evidence="3 4">
    <name type="scientific">Candidatus Mycosynbacter amalyticus</name>
    <dbReference type="NCBI Taxonomy" id="2665156"/>
    <lineage>
        <taxon>Bacteria</taxon>
        <taxon>Candidatus Saccharimonadota</taxon>
        <taxon>Candidatus Saccharimonadota incertae sedis</taxon>
        <taxon>Candidatus Mycosynbacter</taxon>
    </lineage>
</organism>
<keyword evidence="1" id="KW-0472">Membrane</keyword>
<dbReference type="SMART" id="SM00014">
    <property type="entry name" value="acidPPc"/>
    <property type="match status" value="1"/>
</dbReference>
<dbReference type="AlphaFoldDB" id="A0A857MIA5"/>
<feature type="transmembrane region" description="Helical" evidence="1">
    <location>
        <begin position="38"/>
        <end position="59"/>
    </location>
</feature>